<dbReference type="InterPro" id="IPR006124">
    <property type="entry name" value="Metalloenzyme"/>
</dbReference>
<feature type="binding site" evidence="9 13">
    <location>
        <position position="455"/>
    </location>
    <ligand>
        <name>Mn(2+)</name>
        <dbReference type="ChEBI" id="CHEBI:29035"/>
        <label>2</label>
    </ligand>
</feature>
<dbReference type="FunFam" id="3.40.1450.10:FF:000002">
    <property type="entry name" value="2,3-bisphosphoglycerate-independent phosphoglycerate mutase"/>
    <property type="match status" value="1"/>
</dbReference>
<keyword evidence="5 9" id="KW-0479">Metal-binding</keyword>
<dbReference type="CDD" id="cd16010">
    <property type="entry name" value="iPGM"/>
    <property type="match status" value="1"/>
</dbReference>
<feature type="active site" description="Phosphoserine intermediate" evidence="9 11">
    <location>
        <position position="74"/>
    </location>
</feature>
<dbReference type="Proteomes" id="UP000503297">
    <property type="component" value="Chromosome"/>
</dbReference>
<comment type="similarity">
    <text evidence="4 9">Belongs to the BPG-independent phosphoglycerate mutase family.</text>
</comment>
<dbReference type="Gene3D" id="3.40.720.10">
    <property type="entry name" value="Alkaline Phosphatase, subunit A"/>
    <property type="match status" value="1"/>
</dbReference>
<evidence type="ECO:0000256" key="6">
    <source>
        <dbReference type="ARBA" id="ARBA00023152"/>
    </source>
</evidence>
<comment type="pathway">
    <text evidence="3 9">Carbohydrate degradation; glycolysis; pyruvate from D-glyceraldehyde 3-phosphate: step 3/5.</text>
</comment>
<evidence type="ECO:0000256" key="13">
    <source>
        <dbReference type="PIRSR" id="PIRSR001492-3"/>
    </source>
</evidence>
<dbReference type="EC" id="5.4.2.12" evidence="9 10"/>
<evidence type="ECO:0000256" key="2">
    <source>
        <dbReference type="ARBA" id="ARBA00002315"/>
    </source>
</evidence>
<evidence type="ECO:0000256" key="8">
    <source>
        <dbReference type="ARBA" id="ARBA00023235"/>
    </source>
</evidence>
<dbReference type="GO" id="GO:0005829">
    <property type="term" value="C:cytosol"/>
    <property type="evidence" value="ECO:0007669"/>
    <property type="project" value="TreeGrafter"/>
</dbReference>
<keyword evidence="17" id="KW-1185">Reference proteome</keyword>
<comment type="catalytic activity">
    <reaction evidence="1 9">
        <text>(2R)-2-phosphoglycerate = (2R)-3-phosphoglycerate</text>
        <dbReference type="Rhea" id="RHEA:15901"/>
        <dbReference type="ChEBI" id="CHEBI:58272"/>
        <dbReference type="ChEBI" id="CHEBI:58289"/>
        <dbReference type="EC" id="5.4.2.12"/>
    </reaction>
</comment>
<feature type="binding site" evidence="9 12">
    <location>
        <position position="347"/>
    </location>
    <ligand>
        <name>substrate</name>
    </ligand>
</feature>
<evidence type="ECO:0000256" key="12">
    <source>
        <dbReference type="PIRSR" id="PIRSR001492-2"/>
    </source>
</evidence>
<evidence type="ECO:0000256" key="1">
    <source>
        <dbReference type="ARBA" id="ARBA00000370"/>
    </source>
</evidence>
<evidence type="ECO:0000256" key="9">
    <source>
        <dbReference type="HAMAP-Rule" id="MF_01038"/>
    </source>
</evidence>
<dbReference type="GO" id="GO:0004619">
    <property type="term" value="F:phosphoglycerate mutase activity"/>
    <property type="evidence" value="ECO:0007669"/>
    <property type="project" value="UniProtKB-UniRule"/>
</dbReference>
<dbReference type="Pfam" id="PF01676">
    <property type="entry name" value="Metalloenzyme"/>
    <property type="match status" value="1"/>
</dbReference>
<comment type="cofactor">
    <cofactor evidence="9">
        <name>Mn(2+)</name>
        <dbReference type="ChEBI" id="CHEBI:29035"/>
    </cofactor>
    <text evidence="9">Binds 2 manganese ions per subunit.</text>
</comment>
<accession>A0A6M8J0L9</accession>
<keyword evidence="8 9" id="KW-0413">Isomerase</keyword>
<evidence type="ECO:0000313" key="17">
    <source>
        <dbReference type="Proteomes" id="UP000503297"/>
    </source>
</evidence>
<dbReference type="EMBL" id="CP053716">
    <property type="protein sequence ID" value="QKF07117.1"/>
    <property type="molecule type" value="Genomic_DNA"/>
</dbReference>
<dbReference type="RefSeq" id="WP_173164015.1">
    <property type="nucleotide sequence ID" value="NZ_CP053716.1"/>
</dbReference>
<dbReference type="InterPro" id="IPR005995">
    <property type="entry name" value="Pgm_bpd_ind"/>
</dbReference>
<dbReference type="Gene3D" id="3.40.1450.10">
    <property type="entry name" value="BPG-independent phosphoglycerate mutase, domain B"/>
    <property type="match status" value="1"/>
</dbReference>
<evidence type="ECO:0000256" key="10">
    <source>
        <dbReference type="NCBIfam" id="TIGR01307"/>
    </source>
</evidence>
<feature type="binding site" evidence="9 13">
    <location>
        <position position="24"/>
    </location>
    <ligand>
        <name>Mn(2+)</name>
        <dbReference type="ChEBI" id="CHEBI:29035"/>
        <label>2</label>
    </ligand>
</feature>
<dbReference type="GO" id="GO:0006096">
    <property type="term" value="P:glycolytic process"/>
    <property type="evidence" value="ECO:0007669"/>
    <property type="project" value="UniProtKB-UniRule"/>
</dbReference>
<dbReference type="SUPFAM" id="SSF53649">
    <property type="entry name" value="Alkaline phosphatase-like"/>
    <property type="match status" value="1"/>
</dbReference>
<feature type="domain" description="BPG-independent PGAM N-terminal" evidence="15">
    <location>
        <begin position="94"/>
        <end position="310"/>
    </location>
</feature>
<dbReference type="GO" id="GO:0006007">
    <property type="term" value="P:glucose catabolic process"/>
    <property type="evidence" value="ECO:0007669"/>
    <property type="project" value="InterPro"/>
</dbReference>
<dbReference type="SUPFAM" id="SSF64158">
    <property type="entry name" value="2,3-Bisphosphoglycerate-independent phosphoglycerate mutase, substrate-binding domain"/>
    <property type="match status" value="1"/>
</dbReference>
<dbReference type="PANTHER" id="PTHR31637:SF0">
    <property type="entry name" value="2,3-BISPHOSPHOGLYCERATE-INDEPENDENT PHOSPHOGLYCERATE MUTASE"/>
    <property type="match status" value="1"/>
</dbReference>
<evidence type="ECO:0000256" key="7">
    <source>
        <dbReference type="ARBA" id="ARBA00023211"/>
    </source>
</evidence>
<feature type="binding site" evidence="9 12">
    <location>
        <begin position="168"/>
        <end position="169"/>
    </location>
    <ligand>
        <name>substrate</name>
    </ligand>
</feature>
<keyword evidence="7 9" id="KW-0464">Manganese</keyword>
<dbReference type="Pfam" id="PF06415">
    <property type="entry name" value="iPGM_N"/>
    <property type="match status" value="1"/>
</dbReference>
<dbReference type="HAMAP" id="MF_01038">
    <property type="entry name" value="GpmI"/>
    <property type="match status" value="1"/>
</dbReference>
<dbReference type="NCBIfam" id="TIGR01307">
    <property type="entry name" value="pgm_bpd_ind"/>
    <property type="match status" value="1"/>
</dbReference>
<evidence type="ECO:0000256" key="5">
    <source>
        <dbReference type="ARBA" id="ARBA00022723"/>
    </source>
</evidence>
<feature type="binding site" evidence="9 12">
    <location>
        <position position="210"/>
    </location>
    <ligand>
        <name>substrate</name>
    </ligand>
</feature>
<feature type="binding site" evidence="9 13">
    <location>
        <position position="418"/>
    </location>
    <ligand>
        <name>Mn(2+)</name>
        <dbReference type="ChEBI" id="CHEBI:29035"/>
        <label>1</label>
    </ligand>
</feature>
<comment type="subunit">
    <text evidence="9">Monomer.</text>
</comment>
<dbReference type="InterPro" id="IPR036646">
    <property type="entry name" value="PGAM_B_sf"/>
</dbReference>
<comment type="function">
    <text evidence="2 9">Catalyzes the interconversion of 2-phosphoglycerate and 3-phosphoglycerate.</text>
</comment>
<dbReference type="PIRSF" id="PIRSF001492">
    <property type="entry name" value="IPGAM"/>
    <property type="match status" value="1"/>
</dbReference>
<evidence type="ECO:0000313" key="16">
    <source>
        <dbReference type="EMBL" id="QKF07117.1"/>
    </source>
</evidence>
<sequence>MSWQRKGAQERAGYALPACLIILDGFGMAEAGPGNAISLARTPVLDEVLGTRPLTLLDASGAAVGLPAGQMGNSEVGHLNIGAGRVVHQELSRINQACEQGELASNEALCAAFAAVRDAAGSDAALHLMGLVSDGGVHSSIEHLLALVAEARRQGVRQVRVHCFMDGRDVDPRSGAGFIRRLEDELASLNGEGFDARIASIAGRYYAMDRDNRWERVERAWKAIVRADPLVGSDAAQVVAASYERDVTDEFIEPVALDDRGVRTGDAVVFFNFRPDRARQLSYAFASDDFTGFERPGRPVVSFVCLTEYDPCLQVPVAFPKTFPDNVLADVLSAEGLAQFHIAETEKYAHVTFFLNGGREQPKPGEQRKLVASPKVATYDLQPQMSAPEVAHELAAAIDRGEADAYIVNFANCDMVGHTGVIEAATAAVEAVDAAVGEVLAAVQRAGGLALLTADHGNADQMIAPSGGPMTAHTTALVPFALIDYGQRGLGLRDEVGALCNVAPTLLDAMGVPRPAEMTATSLLTRQA</sequence>
<feature type="domain" description="Metalloenzyme" evidence="14">
    <location>
        <begin position="18"/>
        <end position="512"/>
    </location>
</feature>
<dbReference type="PANTHER" id="PTHR31637">
    <property type="entry name" value="2,3-BISPHOSPHOGLYCERATE-INDEPENDENT PHOSPHOGLYCERATE MUTASE"/>
    <property type="match status" value="1"/>
</dbReference>
<feature type="binding site" evidence="9 12">
    <location>
        <begin position="274"/>
        <end position="277"/>
    </location>
    <ligand>
        <name>substrate</name>
    </ligand>
</feature>
<feature type="binding site" evidence="9 13">
    <location>
        <position position="414"/>
    </location>
    <ligand>
        <name>Mn(2+)</name>
        <dbReference type="ChEBI" id="CHEBI:29035"/>
        <label>1</label>
    </ligand>
</feature>
<feature type="binding site" evidence="9 12">
    <location>
        <position position="138"/>
    </location>
    <ligand>
        <name>substrate</name>
    </ligand>
</feature>
<keyword evidence="6 9" id="KW-0324">Glycolysis</keyword>
<evidence type="ECO:0000259" key="14">
    <source>
        <dbReference type="Pfam" id="PF01676"/>
    </source>
</evidence>
<evidence type="ECO:0000256" key="3">
    <source>
        <dbReference type="ARBA" id="ARBA00004798"/>
    </source>
</evidence>
<dbReference type="GO" id="GO:0030145">
    <property type="term" value="F:manganese ion binding"/>
    <property type="evidence" value="ECO:0007669"/>
    <property type="project" value="UniProtKB-UniRule"/>
</dbReference>
<dbReference type="KEGG" id="bwa:HLV38_02485"/>
<evidence type="ECO:0000256" key="11">
    <source>
        <dbReference type="PIRSR" id="PIRSR001492-1"/>
    </source>
</evidence>
<name>A0A6M8J0L9_9ACTN</name>
<reference evidence="17" key="1">
    <citation type="submission" date="2020-05" db="EMBL/GenBank/DDBJ databases">
        <title>Novel species in genus Nocardioides.</title>
        <authorList>
            <person name="Zhang G."/>
        </authorList>
    </citation>
    <scope>NUCLEOTIDE SEQUENCE [LARGE SCALE GENOMIC DNA]</scope>
    <source>
        <strain evidence="17">zg-1050</strain>
    </source>
</reference>
<evidence type="ECO:0000256" key="4">
    <source>
        <dbReference type="ARBA" id="ARBA00008819"/>
    </source>
</evidence>
<organism evidence="16 17">
    <name type="scientific">Berryella wangjianweii</name>
    <dbReference type="NCBI Taxonomy" id="2734634"/>
    <lineage>
        <taxon>Bacteria</taxon>
        <taxon>Bacillati</taxon>
        <taxon>Actinomycetota</taxon>
        <taxon>Coriobacteriia</taxon>
        <taxon>Eggerthellales</taxon>
        <taxon>Eggerthellaceae</taxon>
        <taxon>Berryella</taxon>
    </lineage>
</organism>
<feature type="binding site" evidence="9 12">
    <location>
        <position position="204"/>
    </location>
    <ligand>
        <name>substrate</name>
    </ligand>
</feature>
<protein>
    <recommendedName>
        <fullName evidence="9 10">2,3-bisphosphoglycerate-independent phosphoglycerate mutase</fullName>
        <shortName evidence="9">BPG-independent PGAM</shortName>
        <shortName evidence="9">Phosphoglyceromutase</shortName>
        <shortName evidence="9">iPGM</shortName>
        <ecNumber evidence="9 10">5.4.2.12</ecNumber>
    </recommendedName>
</protein>
<feature type="binding site" evidence="9 13">
    <location>
        <position position="473"/>
    </location>
    <ligand>
        <name>Mn(2+)</name>
        <dbReference type="ChEBI" id="CHEBI:29035"/>
        <label>1</label>
    </ligand>
</feature>
<feature type="binding site" evidence="9 13">
    <location>
        <position position="456"/>
    </location>
    <ligand>
        <name>Mn(2+)</name>
        <dbReference type="ChEBI" id="CHEBI:29035"/>
        <label>2</label>
    </ligand>
</feature>
<evidence type="ECO:0000259" key="15">
    <source>
        <dbReference type="Pfam" id="PF06415"/>
    </source>
</evidence>
<gene>
    <name evidence="9" type="primary">gpmI</name>
    <name evidence="16" type="ORF">HLV38_02485</name>
</gene>
<feature type="binding site" evidence="9 13">
    <location>
        <position position="74"/>
    </location>
    <ligand>
        <name>Mn(2+)</name>
        <dbReference type="ChEBI" id="CHEBI:29035"/>
        <label>2</label>
    </ligand>
</feature>
<dbReference type="AlphaFoldDB" id="A0A6M8J0L9"/>
<dbReference type="UniPathway" id="UPA00109">
    <property type="reaction ID" value="UER00186"/>
</dbReference>
<proteinExistence type="inferred from homology"/>
<dbReference type="InterPro" id="IPR011258">
    <property type="entry name" value="BPG-indep_PGM_N"/>
</dbReference>
<dbReference type="InterPro" id="IPR017850">
    <property type="entry name" value="Alkaline_phosphatase_core_sf"/>
</dbReference>